<feature type="transmembrane region" description="Helical" evidence="7">
    <location>
        <begin position="129"/>
        <end position="153"/>
    </location>
</feature>
<dbReference type="InterPro" id="IPR050291">
    <property type="entry name" value="CDF_Transporter"/>
</dbReference>
<dbReference type="InterPro" id="IPR058533">
    <property type="entry name" value="Cation_efflux_TM"/>
</dbReference>
<dbReference type="GO" id="GO:0008324">
    <property type="term" value="F:monoatomic cation transmembrane transporter activity"/>
    <property type="evidence" value="ECO:0007669"/>
    <property type="project" value="InterPro"/>
</dbReference>
<evidence type="ECO:0000256" key="6">
    <source>
        <dbReference type="ARBA" id="ARBA00023136"/>
    </source>
</evidence>
<comment type="subcellular location">
    <subcellularLocation>
        <location evidence="1">Membrane</location>
        <topology evidence="1">Multi-pass membrane protein</topology>
    </subcellularLocation>
</comment>
<dbReference type="PANTHER" id="PTHR43840">
    <property type="entry name" value="MITOCHONDRIAL METAL TRANSPORTER 1-RELATED"/>
    <property type="match status" value="1"/>
</dbReference>
<name>A0A9D1Y6K1_9FIRM</name>
<dbReference type="FunFam" id="1.20.1510.10:FF:000006">
    <property type="entry name" value="Divalent cation efflux transporter"/>
    <property type="match status" value="1"/>
</dbReference>
<dbReference type="Gene3D" id="3.30.70.1350">
    <property type="entry name" value="Cation efflux protein, cytoplasmic domain"/>
    <property type="match status" value="1"/>
</dbReference>
<keyword evidence="6 7" id="KW-0472">Membrane</keyword>
<dbReference type="Proteomes" id="UP000823868">
    <property type="component" value="Unassembled WGS sequence"/>
</dbReference>
<evidence type="ECO:0000256" key="2">
    <source>
        <dbReference type="ARBA" id="ARBA00008114"/>
    </source>
</evidence>
<dbReference type="Pfam" id="PF01545">
    <property type="entry name" value="Cation_efflux"/>
    <property type="match status" value="1"/>
</dbReference>
<dbReference type="SUPFAM" id="SSF160240">
    <property type="entry name" value="Cation efflux protein cytoplasmic domain-like"/>
    <property type="match status" value="1"/>
</dbReference>
<sequence>MTTRNNTPLSPDTQPNTLNEAAIIRKLSLVSVIGNAVLSGFKLFAGVSGHSSAMISDAVHSFSDVLTTLIAWVGVKISKKASDSAHPYGHERLECIASLLLGAVLLLTGLGIGKAGLETILSRSYETLAIPSAIALIAAIVSIVGKEAMYWYTRYYAKLIHSSAFLADAWHHRSDAFSSIGSLIGIAGSMLGYPVLDSVASVVICLFILKVSYDILKDAVVKLLDTSCGEDYEKQLSTYIAAQDGVVCVDLLRSRMFGNKVYIDLEIQVDGDKSLREAHAVAEQIHHNVEQTFPDVKHIMIHVNPATCAG</sequence>
<dbReference type="InterPro" id="IPR036837">
    <property type="entry name" value="Cation_efflux_CTD_sf"/>
</dbReference>
<dbReference type="Pfam" id="PF16916">
    <property type="entry name" value="ZT_dimer"/>
    <property type="match status" value="1"/>
</dbReference>
<dbReference type="InterPro" id="IPR002524">
    <property type="entry name" value="Cation_efflux"/>
</dbReference>
<feature type="transmembrane region" description="Helical" evidence="7">
    <location>
        <begin position="58"/>
        <end position="75"/>
    </location>
</feature>
<dbReference type="InterPro" id="IPR027470">
    <property type="entry name" value="Cation_efflux_CTD"/>
</dbReference>
<dbReference type="PANTHER" id="PTHR43840:SF15">
    <property type="entry name" value="MITOCHONDRIAL METAL TRANSPORTER 1-RELATED"/>
    <property type="match status" value="1"/>
</dbReference>
<evidence type="ECO:0000256" key="3">
    <source>
        <dbReference type="ARBA" id="ARBA00022448"/>
    </source>
</evidence>
<feature type="domain" description="Cation efflux protein transmembrane" evidence="8">
    <location>
        <begin position="29"/>
        <end position="224"/>
    </location>
</feature>
<reference evidence="10" key="2">
    <citation type="submission" date="2021-04" db="EMBL/GenBank/DDBJ databases">
        <authorList>
            <person name="Gilroy R."/>
        </authorList>
    </citation>
    <scope>NUCLEOTIDE SEQUENCE</scope>
    <source>
        <strain evidence="10">ChiBcec16_6824</strain>
    </source>
</reference>
<dbReference type="InterPro" id="IPR027469">
    <property type="entry name" value="Cation_efflux_TMD_sf"/>
</dbReference>
<evidence type="ECO:0000256" key="7">
    <source>
        <dbReference type="SAM" id="Phobius"/>
    </source>
</evidence>
<dbReference type="AlphaFoldDB" id="A0A9D1Y6K1"/>
<dbReference type="NCBIfam" id="TIGR01297">
    <property type="entry name" value="CDF"/>
    <property type="match status" value="1"/>
</dbReference>
<dbReference type="SUPFAM" id="SSF161111">
    <property type="entry name" value="Cation efflux protein transmembrane domain-like"/>
    <property type="match status" value="1"/>
</dbReference>
<evidence type="ECO:0000259" key="8">
    <source>
        <dbReference type="Pfam" id="PF01545"/>
    </source>
</evidence>
<protein>
    <submittedName>
        <fullName evidence="10">Cation diffusion facilitator family transporter</fullName>
    </submittedName>
</protein>
<evidence type="ECO:0000256" key="5">
    <source>
        <dbReference type="ARBA" id="ARBA00022989"/>
    </source>
</evidence>
<keyword evidence="4 7" id="KW-0812">Transmembrane</keyword>
<keyword evidence="5 7" id="KW-1133">Transmembrane helix</keyword>
<evidence type="ECO:0000313" key="10">
    <source>
        <dbReference type="EMBL" id="HIY20544.1"/>
    </source>
</evidence>
<feature type="transmembrane region" description="Helical" evidence="7">
    <location>
        <begin position="96"/>
        <end position="117"/>
    </location>
</feature>
<organism evidence="10 11">
    <name type="scientific">Candidatus Flavonifractor merdigallinarum</name>
    <dbReference type="NCBI Taxonomy" id="2838589"/>
    <lineage>
        <taxon>Bacteria</taxon>
        <taxon>Bacillati</taxon>
        <taxon>Bacillota</taxon>
        <taxon>Clostridia</taxon>
        <taxon>Eubacteriales</taxon>
        <taxon>Oscillospiraceae</taxon>
        <taxon>Flavonifractor</taxon>
    </lineage>
</organism>
<evidence type="ECO:0000313" key="11">
    <source>
        <dbReference type="Proteomes" id="UP000823868"/>
    </source>
</evidence>
<gene>
    <name evidence="10" type="ORF">H9841_01410</name>
</gene>
<dbReference type="GO" id="GO:0016020">
    <property type="term" value="C:membrane"/>
    <property type="evidence" value="ECO:0007669"/>
    <property type="project" value="UniProtKB-SubCell"/>
</dbReference>
<accession>A0A9D1Y6K1</accession>
<evidence type="ECO:0000259" key="9">
    <source>
        <dbReference type="Pfam" id="PF16916"/>
    </source>
</evidence>
<evidence type="ECO:0000256" key="4">
    <source>
        <dbReference type="ARBA" id="ARBA00022692"/>
    </source>
</evidence>
<reference evidence="10" key="1">
    <citation type="journal article" date="2021" name="PeerJ">
        <title>Extensive microbial diversity within the chicken gut microbiome revealed by metagenomics and culture.</title>
        <authorList>
            <person name="Gilroy R."/>
            <person name="Ravi A."/>
            <person name="Getino M."/>
            <person name="Pursley I."/>
            <person name="Horton D.L."/>
            <person name="Alikhan N.F."/>
            <person name="Baker D."/>
            <person name="Gharbi K."/>
            <person name="Hall N."/>
            <person name="Watson M."/>
            <person name="Adriaenssens E.M."/>
            <person name="Foster-Nyarko E."/>
            <person name="Jarju S."/>
            <person name="Secka A."/>
            <person name="Antonio M."/>
            <person name="Oren A."/>
            <person name="Chaudhuri R.R."/>
            <person name="La Ragione R."/>
            <person name="Hildebrand F."/>
            <person name="Pallen M.J."/>
        </authorList>
    </citation>
    <scope>NUCLEOTIDE SEQUENCE</scope>
    <source>
        <strain evidence="10">ChiBcec16_6824</strain>
    </source>
</reference>
<comment type="similarity">
    <text evidence="2">Belongs to the cation diffusion facilitator (CDF) transporter (TC 2.A.4) family.</text>
</comment>
<dbReference type="Gene3D" id="1.20.1510.10">
    <property type="entry name" value="Cation efflux protein transmembrane domain"/>
    <property type="match status" value="1"/>
</dbReference>
<feature type="domain" description="Cation efflux protein cytoplasmic" evidence="9">
    <location>
        <begin position="233"/>
        <end position="305"/>
    </location>
</feature>
<feature type="transmembrane region" description="Helical" evidence="7">
    <location>
        <begin position="27"/>
        <end position="46"/>
    </location>
</feature>
<dbReference type="EMBL" id="DXDX01000031">
    <property type="protein sequence ID" value="HIY20544.1"/>
    <property type="molecule type" value="Genomic_DNA"/>
</dbReference>
<comment type="caution">
    <text evidence="10">The sequence shown here is derived from an EMBL/GenBank/DDBJ whole genome shotgun (WGS) entry which is preliminary data.</text>
</comment>
<proteinExistence type="inferred from homology"/>
<evidence type="ECO:0000256" key="1">
    <source>
        <dbReference type="ARBA" id="ARBA00004141"/>
    </source>
</evidence>
<keyword evidence="3" id="KW-0813">Transport</keyword>